<dbReference type="InterPro" id="IPR028081">
    <property type="entry name" value="Leu-bd"/>
</dbReference>
<accession>A0A848L3B3</accession>
<dbReference type="SUPFAM" id="SSF53822">
    <property type="entry name" value="Periplasmic binding protein-like I"/>
    <property type="match status" value="1"/>
</dbReference>
<keyword evidence="3 6" id="KW-0732">Signal</keyword>
<evidence type="ECO:0000256" key="2">
    <source>
        <dbReference type="ARBA" id="ARBA00022448"/>
    </source>
</evidence>
<evidence type="ECO:0000256" key="3">
    <source>
        <dbReference type="ARBA" id="ARBA00022729"/>
    </source>
</evidence>
<keyword evidence="4" id="KW-0029">Amino-acid transport</keyword>
<dbReference type="Proteomes" id="UP000550729">
    <property type="component" value="Unassembled WGS sequence"/>
</dbReference>
<dbReference type="Gene3D" id="3.40.50.2300">
    <property type="match status" value="2"/>
</dbReference>
<feature type="region of interest" description="Disordered" evidence="5">
    <location>
        <begin position="29"/>
        <end position="50"/>
    </location>
</feature>
<keyword evidence="2" id="KW-0813">Transport</keyword>
<evidence type="ECO:0000256" key="1">
    <source>
        <dbReference type="ARBA" id="ARBA00010062"/>
    </source>
</evidence>
<dbReference type="CDD" id="cd06342">
    <property type="entry name" value="PBP1_ABC_LIVBP-like"/>
    <property type="match status" value="1"/>
</dbReference>
<feature type="chain" id="PRO_5038844609" evidence="6">
    <location>
        <begin position="22"/>
        <end position="416"/>
    </location>
</feature>
<evidence type="ECO:0000256" key="6">
    <source>
        <dbReference type="SAM" id="SignalP"/>
    </source>
</evidence>
<proteinExistence type="inferred from homology"/>
<evidence type="ECO:0000256" key="4">
    <source>
        <dbReference type="ARBA" id="ARBA00022970"/>
    </source>
</evidence>
<gene>
    <name evidence="8" type="ORF">HH308_27675</name>
</gene>
<name>A0A848L3B3_9ACTN</name>
<feature type="compositionally biased region" description="Polar residues" evidence="5">
    <location>
        <begin position="34"/>
        <end position="50"/>
    </location>
</feature>
<evidence type="ECO:0000256" key="5">
    <source>
        <dbReference type="SAM" id="MobiDB-lite"/>
    </source>
</evidence>
<dbReference type="AlphaFoldDB" id="A0A848L3B3"/>
<dbReference type="Pfam" id="PF13458">
    <property type="entry name" value="Peripla_BP_6"/>
    <property type="match status" value="1"/>
</dbReference>
<dbReference type="PROSITE" id="PS51257">
    <property type="entry name" value="PROKAR_LIPOPROTEIN"/>
    <property type="match status" value="1"/>
</dbReference>
<dbReference type="PRINTS" id="PR00337">
    <property type="entry name" value="LEUILEVALBP"/>
</dbReference>
<protein>
    <submittedName>
        <fullName evidence="8">Branched-chain amino acid ABC transporter substrate-binding protein</fullName>
    </submittedName>
</protein>
<dbReference type="InterPro" id="IPR000709">
    <property type="entry name" value="Leu_Ile_Val-bd"/>
</dbReference>
<comment type="caution">
    <text evidence="8">The sequence shown here is derived from an EMBL/GenBank/DDBJ whole genome shotgun (WGS) entry which is preliminary data.</text>
</comment>
<comment type="similarity">
    <text evidence="1">Belongs to the leucine-binding protein family.</text>
</comment>
<dbReference type="RefSeq" id="WP_170197510.1">
    <property type="nucleotide sequence ID" value="NZ_JABBNB010000047.1"/>
</dbReference>
<reference evidence="8 9" key="1">
    <citation type="submission" date="2020-04" db="EMBL/GenBank/DDBJ databases">
        <title>Gordonia sp. nov. TBRC 11910.</title>
        <authorList>
            <person name="Suriyachadkun C."/>
        </authorList>
    </citation>
    <scope>NUCLEOTIDE SEQUENCE [LARGE SCALE GENOMIC DNA]</scope>
    <source>
        <strain evidence="8 9">TBRC 11910</strain>
    </source>
</reference>
<feature type="domain" description="Leucine-binding protein" evidence="7">
    <location>
        <begin position="90"/>
        <end position="416"/>
    </location>
</feature>
<evidence type="ECO:0000259" key="7">
    <source>
        <dbReference type="Pfam" id="PF13458"/>
    </source>
</evidence>
<feature type="signal peptide" evidence="6">
    <location>
        <begin position="1"/>
        <end position="21"/>
    </location>
</feature>
<dbReference type="EMBL" id="JABBNB010000047">
    <property type="protein sequence ID" value="NMO05007.1"/>
    <property type="molecule type" value="Genomic_DNA"/>
</dbReference>
<sequence>MHRRMTTAAIAVALTGVLALSACGSKSTDEAGTASGTQASGMQTSGGNSSGLTIGKLAQINTSGEEVPVVAESDAVDPAGDGKAKCPDTKIAMAGALTGADSALGKNIEYGAELAVAQHNAANPGCKITLETFDTEGDPQKATQVAPRIVSDQSIVGLIGPAFSGETKATGSVFNQAGLVSVTASATNPTLTDNGWKTFFRGLANDDVQGPAVAKYLTGKMGKKKVCVIKDDTEYGAGLAKAVTKTLGSANDADCNADVKKGERDFSAVITKINQASPDAVFYAGYYSEAAPLAQQLHSAAPNVTFVSGDGANDPNFISLAGNSAKGAILSCPCGPAPDKFKADYTAKFNQAPGVYSVEAYDIATILMKGIAEGKRTRADLVNYVKTYSGNGLARKYQWTPKGELTSSNIWVYEVK</sequence>
<dbReference type="PANTHER" id="PTHR47151:SF2">
    <property type="entry name" value="AMINO ACID BINDING PROTEIN"/>
    <property type="match status" value="1"/>
</dbReference>
<evidence type="ECO:0000313" key="9">
    <source>
        <dbReference type="Proteomes" id="UP000550729"/>
    </source>
</evidence>
<keyword evidence="9" id="KW-1185">Reference proteome</keyword>
<dbReference type="PANTHER" id="PTHR47151">
    <property type="entry name" value="LEU/ILE/VAL-BINDING ABC TRANSPORTER SUBUNIT"/>
    <property type="match status" value="1"/>
</dbReference>
<organism evidence="8 9">
    <name type="scientific">Gordonia asplenii</name>
    <dbReference type="NCBI Taxonomy" id="2725283"/>
    <lineage>
        <taxon>Bacteria</taxon>
        <taxon>Bacillati</taxon>
        <taxon>Actinomycetota</taxon>
        <taxon>Actinomycetes</taxon>
        <taxon>Mycobacteriales</taxon>
        <taxon>Gordoniaceae</taxon>
        <taxon>Gordonia</taxon>
    </lineage>
</organism>
<dbReference type="InterPro" id="IPR028082">
    <property type="entry name" value="Peripla_BP_I"/>
</dbReference>
<dbReference type="GO" id="GO:0006865">
    <property type="term" value="P:amino acid transport"/>
    <property type="evidence" value="ECO:0007669"/>
    <property type="project" value="UniProtKB-KW"/>
</dbReference>
<evidence type="ECO:0000313" key="8">
    <source>
        <dbReference type="EMBL" id="NMO05007.1"/>
    </source>
</evidence>